<evidence type="ECO:0000256" key="4">
    <source>
        <dbReference type="RuleBase" id="RU362028"/>
    </source>
</evidence>
<dbReference type="InterPro" id="IPR006145">
    <property type="entry name" value="PsdUridine_synth_RsuA/RluA"/>
</dbReference>
<evidence type="ECO:0000256" key="1">
    <source>
        <dbReference type="ARBA" id="ARBA00000073"/>
    </source>
</evidence>
<dbReference type="GO" id="GO:0000455">
    <property type="term" value="P:enzyme-directed rRNA pseudouridine synthesis"/>
    <property type="evidence" value="ECO:0007669"/>
    <property type="project" value="TreeGrafter"/>
</dbReference>
<reference evidence="6" key="2">
    <citation type="journal article" date="2021" name="PeerJ">
        <title>Extensive microbial diversity within the chicken gut microbiome revealed by metagenomics and culture.</title>
        <authorList>
            <person name="Gilroy R."/>
            <person name="Ravi A."/>
            <person name="Getino M."/>
            <person name="Pursley I."/>
            <person name="Horton D.L."/>
            <person name="Alikhan N.F."/>
            <person name="Baker D."/>
            <person name="Gharbi K."/>
            <person name="Hall N."/>
            <person name="Watson M."/>
            <person name="Adriaenssens E.M."/>
            <person name="Foster-Nyarko E."/>
            <person name="Jarju S."/>
            <person name="Secka A."/>
            <person name="Antonio M."/>
            <person name="Oren A."/>
            <person name="Chaudhuri R.R."/>
            <person name="La Ragione R."/>
            <person name="Hildebrand F."/>
            <person name="Pallen M.J."/>
        </authorList>
    </citation>
    <scope>NUCLEOTIDE SEQUENCE</scope>
    <source>
        <strain evidence="6">ChiBcec6-7307</strain>
    </source>
</reference>
<evidence type="ECO:0000313" key="7">
    <source>
        <dbReference type="Proteomes" id="UP000886889"/>
    </source>
</evidence>
<dbReference type="GO" id="GO:0009982">
    <property type="term" value="F:pseudouridine synthase activity"/>
    <property type="evidence" value="ECO:0007669"/>
    <property type="project" value="InterPro"/>
</dbReference>
<name>A0A9D1P0N9_9FIRM</name>
<dbReference type="EMBL" id="DVOS01000078">
    <property type="protein sequence ID" value="HIV24142.1"/>
    <property type="molecule type" value="Genomic_DNA"/>
</dbReference>
<accession>A0A9D1P0N9</accession>
<feature type="active site" evidence="3">
    <location>
        <position position="136"/>
    </location>
</feature>
<dbReference type="InterPro" id="IPR050188">
    <property type="entry name" value="RluA_PseudoU_synthase"/>
</dbReference>
<keyword evidence="4" id="KW-0413">Isomerase</keyword>
<dbReference type="InterPro" id="IPR006225">
    <property type="entry name" value="PsdUridine_synth_RluC/D"/>
</dbReference>
<dbReference type="Pfam" id="PF00849">
    <property type="entry name" value="PseudoU_synth_2"/>
    <property type="match status" value="1"/>
</dbReference>
<evidence type="ECO:0000256" key="2">
    <source>
        <dbReference type="ARBA" id="ARBA00010876"/>
    </source>
</evidence>
<dbReference type="PANTHER" id="PTHR21600:SF71">
    <property type="entry name" value="PSEUDOURIDINE SYNTHASE"/>
    <property type="match status" value="1"/>
</dbReference>
<protein>
    <recommendedName>
        <fullName evidence="4">Pseudouridine synthase</fullName>
        <ecNumber evidence="4">5.4.99.-</ecNumber>
    </recommendedName>
</protein>
<comment type="caution">
    <text evidence="6">The sequence shown here is derived from an EMBL/GenBank/DDBJ whole genome shotgun (WGS) entry which is preliminary data.</text>
</comment>
<dbReference type="EC" id="5.4.99.-" evidence="4"/>
<organism evidence="6 7">
    <name type="scientific">Candidatus Merdiplasma excrementigallinarum</name>
    <dbReference type="NCBI Taxonomy" id="2840864"/>
    <lineage>
        <taxon>Bacteria</taxon>
        <taxon>Bacillati</taxon>
        <taxon>Bacillota</taxon>
        <taxon>Clostridia</taxon>
        <taxon>Lachnospirales</taxon>
        <taxon>Lachnospiraceae</taxon>
        <taxon>Lachnospiraceae incertae sedis</taxon>
        <taxon>Candidatus Merdiplasma</taxon>
    </lineage>
</organism>
<dbReference type="GO" id="GO:0140098">
    <property type="term" value="F:catalytic activity, acting on RNA"/>
    <property type="evidence" value="ECO:0007669"/>
    <property type="project" value="UniProtKB-ARBA"/>
</dbReference>
<dbReference type="PANTHER" id="PTHR21600">
    <property type="entry name" value="MITOCHONDRIAL RNA PSEUDOURIDINE SYNTHASE"/>
    <property type="match status" value="1"/>
</dbReference>
<comment type="similarity">
    <text evidence="2 4">Belongs to the pseudouridine synthase RluA family.</text>
</comment>
<dbReference type="AlphaFoldDB" id="A0A9D1P0N9"/>
<sequence length="298" mass="33532">MNRNFHYLISGEESGSTIREYLRQRGYSHHILTGLKRSPRGIRLNGERVPVSRILSSGDFLDICLEETDPSANVVPVPMELSILYEDEDLLVLNKPADTPVHPSVNNRENTLANGLAWYYKQQNLPFVCRFISRLDRDTSGLLLTAKNALSASLLSAALKQGQIEKTYLAIVQGQIDETGTISAPIAREAGSALKRRVDFEEGDPAVTHYQLLAYRPDPDISLLSLRLETGRTHQIRVHMLYLGHPLIGDFLYNPGRELIGRQALHAWKLKFYHPITGKLLEFQADPPKDMAGLFSEF</sequence>
<comment type="catalytic activity">
    <reaction evidence="1 4">
        <text>a uridine in RNA = a pseudouridine in RNA</text>
        <dbReference type="Rhea" id="RHEA:48348"/>
        <dbReference type="Rhea" id="RHEA-COMP:12068"/>
        <dbReference type="Rhea" id="RHEA-COMP:12069"/>
        <dbReference type="ChEBI" id="CHEBI:65314"/>
        <dbReference type="ChEBI" id="CHEBI:65315"/>
    </reaction>
</comment>
<dbReference type="Proteomes" id="UP000886889">
    <property type="component" value="Unassembled WGS sequence"/>
</dbReference>
<feature type="domain" description="Pseudouridine synthase RsuA/RluA-like" evidence="5">
    <location>
        <begin position="89"/>
        <end position="240"/>
    </location>
</feature>
<dbReference type="NCBIfam" id="TIGR00005">
    <property type="entry name" value="rluA_subfam"/>
    <property type="match status" value="1"/>
</dbReference>
<proteinExistence type="inferred from homology"/>
<comment type="function">
    <text evidence="4">Responsible for synthesis of pseudouridine from uracil.</text>
</comment>
<dbReference type="GO" id="GO:0003723">
    <property type="term" value="F:RNA binding"/>
    <property type="evidence" value="ECO:0007669"/>
    <property type="project" value="InterPro"/>
</dbReference>
<dbReference type="SUPFAM" id="SSF55120">
    <property type="entry name" value="Pseudouridine synthase"/>
    <property type="match status" value="1"/>
</dbReference>
<dbReference type="CDD" id="cd02869">
    <property type="entry name" value="PseudoU_synth_RluA_like"/>
    <property type="match status" value="1"/>
</dbReference>
<dbReference type="InterPro" id="IPR020103">
    <property type="entry name" value="PsdUridine_synth_cat_dom_sf"/>
</dbReference>
<dbReference type="Gene3D" id="3.30.2350.10">
    <property type="entry name" value="Pseudouridine synthase"/>
    <property type="match status" value="1"/>
</dbReference>
<reference evidence="6" key="1">
    <citation type="submission" date="2020-10" db="EMBL/GenBank/DDBJ databases">
        <authorList>
            <person name="Gilroy R."/>
        </authorList>
    </citation>
    <scope>NUCLEOTIDE SEQUENCE</scope>
    <source>
        <strain evidence="6">ChiBcec6-7307</strain>
    </source>
</reference>
<gene>
    <name evidence="6" type="ORF">IAC80_09450</name>
</gene>
<evidence type="ECO:0000256" key="3">
    <source>
        <dbReference type="PIRSR" id="PIRSR606225-1"/>
    </source>
</evidence>
<evidence type="ECO:0000313" key="6">
    <source>
        <dbReference type="EMBL" id="HIV24142.1"/>
    </source>
</evidence>
<evidence type="ECO:0000259" key="5">
    <source>
        <dbReference type="Pfam" id="PF00849"/>
    </source>
</evidence>